<dbReference type="InterPro" id="IPR011049">
    <property type="entry name" value="Serralysin-like_metalloprot_C"/>
</dbReference>
<feature type="domain" description="Trimeric autotransporter adhesin YadA-like stalk" evidence="14">
    <location>
        <begin position="2022"/>
        <end position="2063"/>
    </location>
</feature>
<feature type="domain" description="Trimeric autotransporter adhesin YadA-like head" evidence="13">
    <location>
        <begin position="796"/>
        <end position="821"/>
    </location>
</feature>
<dbReference type="EMBL" id="CP003466">
    <property type="protein sequence ID" value="AFT70428.1"/>
    <property type="molecule type" value="Genomic_DNA"/>
</dbReference>
<feature type="domain" description="Trimeric autotransporter adhesin YadA-like head" evidence="13">
    <location>
        <begin position="250"/>
        <end position="276"/>
    </location>
</feature>
<feature type="domain" description="Trimeric autotransporter adhesin YadA-like head" evidence="13">
    <location>
        <begin position="190"/>
        <end position="202"/>
    </location>
</feature>
<keyword evidence="8" id="KW-0653">Protein transport</keyword>
<feature type="domain" description="Trimeric autotransporter adhesin YadA-like head" evidence="13">
    <location>
        <begin position="3775"/>
        <end position="3801"/>
    </location>
</feature>
<feature type="domain" description="Trimeric autotransporter adhesin YadA-like head" evidence="13">
    <location>
        <begin position="1259"/>
        <end position="1285"/>
    </location>
</feature>
<feature type="domain" description="Trimeric autotransporter adhesin YadA-like head" evidence="13">
    <location>
        <begin position="149"/>
        <end position="172"/>
    </location>
</feature>
<feature type="region of interest" description="Disordered" evidence="11">
    <location>
        <begin position="3818"/>
        <end position="3849"/>
    </location>
</feature>
<feature type="domain" description="Trimeric autotransporter adhesin YadA-like head" evidence="13">
    <location>
        <begin position="1030"/>
        <end position="1045"/>
    </location>
</feature>
<feature type="domain" description="Trimeric autotransporter adhesin YadA-like head" evidence="13">
    <location>
        <begin position="1953"/>
        <end position="1979"/>
    </location>
</feature>
<feature type="domain" description="Trimeric autotransporter adhesin YadA-like stalk" evidence="14">
    <location>
        <begin position="1215"/>
        <end position="1253"/>
    </location>
</feature>
<evidence type="ECO:0000313" key="16">
    <source>
        <dbReference type="Proteomes" id="UP000006286"/>
    </source>
</evidence>
<comment type="subcellular location">
    <subcellularLocation>
        <location evidence="2">Cell outer membrane</location>
    </subcellularLocation>
    <subcellularLocation>
        <location evidence="1">Cell surface</location>
    </subcellularLocation>
</comment>
<feature type="domain" description="Trimeric autotransporter adhesin YadA-like stalk" evidence="14">
    <location>
        <begin position="536"/>
        <end position="560"/>
    </location>
</feature>
<feature type="domain" description="Trimeric autotransporter adhesin YadA-like head" evidence="13">
    <location>
        <begin position="1124"/>
        <end position="1144"/>
    </location>
</feature>
<feature type="domain" description="Trimeric autotransporter adhesin YadA-like stalk" evidence="14">
    <location>
        <begin position="3725"/>
        <end position="3761"/>
    </location>
</feature>
<dbReference type="GO" id="GO:0015031">
    <property type="term" value="P:protein transport"/>
    <property type="evidence" value="ECO:0007669"/>
    <property type="project" value="UniProtKB-KW"/>
</dbReference>
<feature type="domain" description="Trimeric autotransporter adhesin YadA-like stalk" evidence="14">
    <location>
        <begin position="1664"/>
        <end position="1705"/>
    </location>
</feature>
<feature type="domain" description="Trimeric autotransporter adhesin YadA-like head" evidence="13">
    <location>
        <begin position="3424"/>
        <end position="3450"/>
    </location>
</feature>
<feature type="domain" description="Trimeric autotransporter adhesin YadA-like head" evidence="13">
    <location>
        <begin position="1812"/>
        <end position="1837"/>
    </location>
</feature>
<evidence type="ECO:0000313" key="15">
    <source>
        <dbReference type="EMBL" id="AFT70428.1"/>
    </source>
</evidence>
<evidence type="ECO:0000256" key="8">
    <source>
        <dbReference type="ARBA" id="ARBA00022927"/>
    </source>
</evidence>
<keyword evidence="9" id="KW-0472">Membrane</keyword>
<dbReference type="InterPro" id="IPR045584">
    <property type="entry name" value="Pilin-like"/>
</dbReference>
<keyword evidence="6" id="KW-0812">Transmembrane</keyword>
<feature type="domain" description="Trimeric autotransporter adhesin YadA-like head" evidence="13">
    <location>
        <begin position="208"/>
        <end position="223"/>
    </location>
</feature>
<feature type="domain" description="Trimeric autotransporter adhesin YadA-like head" evidence="13">
    <location>
        <begin position="1519"/>
        <end position="1542"/>
    </location>
</feature>
<organism evidence="15 16">
    <name type="scientific">Alcanivorax dieselolei (strain DSM 16502 / CGMCC 1.3690 / MCCC 1A00001 / B-5)</name>
    <name type="common">Alloalcanivorax dieselolei</name>
    <dbReference type="NCBI Taxonomy" id="930169"/>
    <lineage>
        <taxon>Bacteria</taxon>
        <taxon>Pseudomonadati</taxon>
        <taxon>Pseudomonadota</taxon>
        <taxon>Gammaproteobacteria</taxon>
        <taxon>Oceanospirillales</taxon>
        <taxon>Alcanivoracaceae</taxon>
        <taxon>Alloalcanivorax</taxon>
    </lineage>
</organism>
<feature type="compositionally biased region" description="Polar residues" evidence="11">
    <location>
        <begin position="3823"/>
        <end position="3840"/>
    </location>
</feature>
<dbReference type="InterPro" id="IPR005594">
    <property type="entry name" value="YadA_C"/>
</dbReference>
<evidence type="ECO:0000256" key="7">
    <source>
        <dbReference type="ARBA" id="ARBA00022729"/>
    </source>
</evidence>
<evidence type="ECO:0000256" key="5">
    <source>
        <dbReference type="ARBA" id="ARBA00022452"/>
    </source>
</evidence>
<gene>
    <name evidence="15" type="ordered locus">B5T_02154</name>
</gene>
<feature type="domain" description="Trimeric autotransporter adhesin YadA-like stalk" evidence="14">
    <location>
        <begin position="1895"/>
        <end position="1936"/>
    </location>
</feature>
<feature type="domain" description="Trimeric autotransporter adhesin YadA-like head" evidence="13">
    <location>
        <begin position="2712"/>
        <end position="2738"/>
    </location>
</feature>
<feature type="domain" description="Trimeric autotransporter adhesin YadA-like head" evidence="13">
    <location>
        <begin position="684"/>
        <end position="707"/>
    </location>
</feature>
<comment type="similarity">
    <text evidence="3">Belongs to the autotransporter-2 (AT-2) (TC 1.B.40) family.</text>
</comment>
<keyword evidence="10" id="KW-0998">Cell outer membrane</keyword>
<accession>K0CCZ6</accession>
<dbReference type="Pfam" id="PF05658">
    <property type="entry name" value="YadA_head"/>
    <property type="match status" value="33"/>
</dbReference>
<evidence type="ECO:0000256" key="9">
    <source>
        <dbReference type="ARBA" id="ARBA00023136"/>
    </source>
</evidence>
<dbReference type="eggNOG" id="COG5295">
    <property type="taxonomic scope" value="Bacteria"/>
</dbReference>
<dbReference type="Gene3D" id="2.60.40.4050">
    <property type="match status" value="1"/>
</dbReference>
<dbReference type="InterPro" id="IPR008635">
    <property type="entry name" value="Coiled_stalk_dom"/>
</dbReference>
<dbReference type="HOGENOM" id="CLU_223359_0_0_6"/>
<feature type="domain" description="Trimeric autotransporter adhesin YadA-like stalk" evidence="14">
    <location>
        <begin position="3489"/>
        <end position="3520"/>
    </location>
</feature>
<dbReference type="RefSeq" id="WP_014994499.1">
    <property type="nucleotide sequence ID" value="NC_018691.1"/>
</dbReference>
<protein>
    <submittedName>
        <fullName evidence="15">YadA-like protein</fullName>
    </submittedName>
</protein>
<evidence type="ECO:0000256" key="4">
    <source>
        <dbReference type="ARBA" id="ARBA00022448"/>
    </source>
</evidence>
<feature type="domain" description="Trimeric autotransporter adhesin YadA-like head" evidence="13">
    <location>
        <begin position="1075"/>
        <end position="1099"/>
    </location>
</feature>
<feature type="domain" description="Trimeric autotransporter adhesin YadA-like stalk" evidence="14">
    <location>
        <begin position="3851"/>
        <end position="3889"/>
    </location>
</feature>
<dbReference type="Gene3D" id="3.30.1300.30">
    <property type="entry name" value="GSPII I/J protein-like"/>
    <property type="match status" value="1"/>
</dbReference>
<dbReference type="Gene3D" id="6.10.250.2040">
    <property type="match status" value="2"/>
</dbReference>
<feature type="region of interest" description="Disordered" evidence="11">
    <location>
        <begin position="3775"/>
        <end position="3806"/>
    </location>
</feature>
<evidence type="ECO:0000259" key="13">
    <source>
        <dbReference type="Pfam" id="PF05658"/>
    </source>
</evidence>
<evidence type="ECO:0000256" key="11">
    <source>
        <dbReference type="SAM" id="MobiDB-lite"/>
    </source>
</evidence>
<dbReference type="KEGG" id="adi:B5T_02154"/>
<dbReference type="InterPro" id="IPR008640">
    <property type="entry name" value="Adhesin_Head_dom"/>
</dbReference>
<feature type="domain" description="Trimeric autotransporter adhesin YadA-like head" evidence="13">
    <location>
        <begin position="1494"/>
        <end position="1517"/>
    </location>
</feature>
<dbReference type="GO" id="GO:0009279">
    <property type="term" value="C:cell outer membrane"/>
    <property type="evidence" value="ECO:0007669"/>
    <property type="project" value="UniProtKB-SubCell"/>
</dbReference>
<dbReference type="SUPFAM" id="SSF101967">
    <property type="entry name" value="Adhesin YadA, collagen-binding domain"/>
    <property type="match status" value="16"/>
</dbReference>
<evidence type="ECO:0000256" key="1">
    <source>
        <dbReference type="ARBA" id="ARBA00004241"/>
    </source>
</evidence>
<feature type="domain" description="Trimeric autotransporter adhesin YadA-like stalk" evidence="14">
    <location>
        <begin position="3629"/>
        <end position="3671"/>
    </location>
</feature>
<dbReference type="Pfam" id="PF03895">
    <property type="entry name" value="YadA_anchor"/>
    <property type="match status" value="1"/>
</dbReference>
<dbReference type="Gene3D" id="2.150.10.10">
    <property type="entry name" value="Serralysin-like metalloprotease, C-terminal"/>
    <property type="match status" value="18"/>
</dbReference>
<proteinExistence type="inferred from homology"/>
<feature type="domain" description="Trimeric autotransporter adhesin YadA-like head" evidence="13">
    <location>
        <begin position="3563"/>
        <end position="3589"/>
    </location>
</feature>
<feature type="domain" description="Trimeric autotransporter adhesin YadA-like head" evidence="13">
    <location>
        <begin position="1049"/>
        <end position="1070"/>
    </location>
</feature>
<evidence type="ECO:0000256" key="3">
    <source>
        <dbReference type="ARBA" id="ARBA00005848"/>
    </source>
</evidence>
<feature type="domain" description="Trimeric autotransporter adhesin YadA-like head" evidence="13">
    <location>
        <begin position="712"/>
        <end position="736"/>
    </location>
</feature>
<keyword evidence="16" id="KW-1185">Reference proteome</keyword>
<feature type="domain" description="Trimeric autotransporter adhesin YadA-like head" evidence="13">
    <location>
        <begin position="1708"/>
        <end position="1732"/>
    </location>
</feature>
<evidence type="ECO:0000259" key="14">
    <source>
        <dbReference type="Pfam" id="PF05662"/>
    </source>
</evidence>
<feature type="domain" description="Trimeric autotransporter adhesin YadA-like stalk" evidence="14">
    <location>
        <begin position="3262"/>
        <end position="3303"/>
    </location>
</feature>
<evidence type="ECO:0000256" key="2">
    <source>
        <dbReference type="ARBA" id="ARBA00004442"/>
    </source>
</evidence>
<dbReference type="STRING" id="930169.B5T_02154"/>
<dbReference type="SUPFAM" id="SSF54523">
    <property type="entry name" value="Pili subunits"/>
    <property type="match status" value="1"/>
</dbReference>
<feature type="domain" description="Trimeric autotransporter adhesin YadA-like head" evidence="13">
    <location>
        <begin position="2770"/>
        <end position="2796"/>
    </location>
</feature>
<evidence type="ECO:0000259" key="12">
    <source>
        <dbReference type="Pfam" id="PF03895"/>
    </source>
</evidence>
<evidence type="ECO:0000256" key="6">
    <source>
        <dbReference type="ARBA" id="ARBA00022692"/>
    </source>
</evidence>
<keyword evidence="7" id="KW-0732">Signal</keyword>
<feature type="domain" description="Trimeric autotransporter adhesin YadA-like stalk" evidence="14">
    <location>
        <begin position="2667"/>
        <end position="2704"/>
    </location>
</feature>
<feature type="domain" description="Trimeric autotransporter adhesin YadA-like head" evidence="13">
    <location>
        <begin position="768"/>
        <end position="792"/>
    </location>
</feature>
<dbReference type="Pfam" id="PF05662">
    <property type="entry name" value="YadA_stalk"/>
    <property type="match status" value="14"/>
</dbReference>
<dbReference type="Proteomes" id="UP000006286">
    <property type="component" value="Chromosome"/>
</dbReference>
<name>K0CCZ6_ALCDB</name>
<dbReference type="GO" id="GO:0009986">
    <property type="term" value="C:cell surface"/>
    <property type="evidence" value="ECO:0007669"/>
    <property type="project" value="UniProtKB-SubCell"/>
</dbReference>
<sequence length="4021" mass="389660">MSLSSRIVLHGARHQNGVTSEPIISHTQSHHGLMRRSLLAIGVSIALGVFVMGSEQAQARKFATDGGSCVSAGGGGEIGRLTTGNTSADPVDGTGTYSTVAGCDASGNNQTAATVYGTFSQVTARGGAAFGFNARAGYWASALGLESRATGLASTALGFGSQATARNSVAIGGAGGDGTTPLAEADSTIASGLNSIAIGSDAVRGAQASGQASIAMGPRATASDFATIAIGDRAEATVNHAIAIGQLTRAIGSGTTAVGVDADALQNNTTALGRRAWADASAGTAVGLGSRVETGATRGIAIGGATDETSNGTVDATGTRVTAVDGIAIGSQALSSGERATTLGTGAVASGIDSAALGTTAQATAEGAMAYGRASTASGLSSIAMGDGATASGAQSISIGTGNTVSGDGSGAIGDPTTITGAGSYSVGNDNTIDADEAGVFGNRNILAATATGSRIIGNDNDVDVADAFVIGNGADVTVAEGVALGNGSLSDTGAGVAGYNPTTSAADGLDAGIAATLSTTGAVAVGDAGTGVFRQITGVAAGSEDSDAVNVAQLKASETHYYSVNDNNMISGNYANDGATGVNALAAGVDTAASGTSSVAVGDAATAYNAGGIAVGLNAVAGVDGSATIANDIAQGANATATGGNTVALGSNATATGADSVSLGSNSSASGATSTALGYATQASNTDTTAVGNGAQATGAQDTALGVTALASGGNSTAVGNQAASAGSNATAVGATASASGGQASAFGLGATASNVNATALGVGTQATSFASTAVGNQSTATGQSSVAVGDVAQASGTNAIAIGTGAVASAEDSISIGTGNQVSGIGSGAIGDPTTITGSGSYSVGNNNIIDADEAGVFGNDNILAATATGSRIIGNGNDVDVADAFVIGNGADVTVAEGVALGNGAIADTGAGIQGYNPTTGAADGLDAGIAATLSTTGAVAVGDAGTGVFRQITGVAAGTEDSDAVNVAQLKASETHYYSVNDNGVIGGNYANDGATGINALAAGVDASAAGDGGVATGNNASAVDDNSVAIGTSATANGGNTDFGAVAVGNMATATGDGATALGSETLALADGATAVGDDANALALFSTALGDGAEVDAASISGVAIGAEATASGAPLGTAVGTLATASALQATAVGTGAAASGSQSAAFGAGAQATVAEGVALGTGSIAATAAGVAGYDPLTGLPSTDTSSTWTSTMGAVSVGGAGETRQITNVAAGTNDTDAVNVAQLQASETHYYSVNDNGVVQGNYANDGATGVNALAAGTNALATGESTVAMGNGAEATAIRDVMIGDGAGANAGVGGRDNIAIGGLAGQGRGDNGSFNVATGFMAGQDVTGNANVAYGRLSGQNVEGSENLAFGSSAGRNVIGSDNVGIGQNAGEGVEGINNLAIGHETGRTVVGSQNVGLGISAGSAVTGFNNVGVGALAGASTQGDFNVGVGERAGRIVTGSSNAALGHFAGNRVTGSDNVAIGHYAGTLVHVDPALRVEADRTVSIGTEALASADDAVAIGTGAQANGLNSISIGTGNVVDGDNSGAIGDPTTITGAGSYSVGNNNTIDADEAGVFGNDNILAATATGSRIIGNGNDVDVADAFVIGNGADVTVAEGVALGNGAIADTGAGVQGYNPTTGAADGLDAGIAATLSSTGAVAVGDAGTGVFRQITGVAAGTEDSDAVNVAQLKASETHYYSVNDNGVIGGNYANDGATGINALAAGVDASAAGDGSIAVGGATAGGTSAIAMGTGASVPGNLSVAIGENAQSLGSGSSDWGTVAIGNDSFVTGSSVAGVALGAEASVTGASGVAVGGRTNASGTNAVAMGYLTTASGANSVALGTLSSSTVDHGVALGNNSVANIAAGVAGYDPVTGAPSTDTSSTWLSTRGAVSVGGNGETRQITNVAAGTNDTDAVNVAQLQAGQTHYYSVNDNGVVGGNYNNDGATGINALAGGVDALAGADGATALGLGANASAVDSVALGAGSIADGSTLGSPAYQPLDAGGNPIPVAAPTASSEVSVGSAGNERRITNVAAGAEDTDAVNVSQLAAVESVASTGWDLSAQGADTTNVAPGDTVDLSNTDGNLVIAKNAVDGAQEDVTFDLADDVVVNSSVTVGSVVTSAATNDITGLSNTTLTDPSFATLGRAATEEQLQGVMDSPLGFAGDSGTDVQRVLGETLNIVGGADGSGNTNISTVANGTDTLEIVMTDQPTFGNVTVNTGGGDTINGLSNLTFDPNAFTSGQAATEDQLKQVSDVANTGWDLTAQGADGTNVAPGDTVDLSNTDGNLVIAKNAVDGAQEDVTFDLADDVTIGNSLTVGTVVTDATSNDITGLSNTTLTDPSFATMGRAATEEQLTLMGDDVTTLGMNFTGNDNSAGDVHRDLGETLGITGEATTAGTYSGANLQTVTDPTTGAILLQMADSPQFGNVTINTAAGDTINGLSNLTFDPNAFTSGQAATEDQLAQVSDVANTGWDLTAQGADGTNVAPGDTVDLSNTDGNLVIAKNAVDGAQEDVTFDLADDITIGNSLTINNGPILNDNGIDMGGDTITNLGDPVGGGDAVNLDYFEENKAHYYSVNDGGTLQGNYDNDGATGLNAIAAGVNAVSTADGAVAMGFGADASILDSVALGSGSVSDRAIAPASGNIPAGSATITYNTTDKELLGAVSVGDDDSYRQITNVADGVESQDAVTVRQLQGAIGSVITTGTMYFHANSVEPDSIAAGQDSIAVGPNTVVNGDDGIGMGNGAIVEMTAPGGTAIGNSAHVMLADGVALGSSSLAEAEQGVAIGAGATVSHDQSVALGSNSATAEAVGTASTTIAGNTYNFAGIAPESTVSVGDLGNERTITNVAAGRINAASTDAINGSQLFATNQAVEGIGAGWTISAEGGNASNVGVDSVTGNTMDLNNADGNIVVSKAIDSNDVTFDLADDVTIGNSLTVGTVVTDATSNDITGLSNTTLTDPSFATVGRAATEEQLDLVNQDLTSQGLNFTGNDNTAGDVHRDLGETLAITGEATTAGTYSGANLQTVTDPTTGAILLQMADSPQFGNVTINMAAGDTINGLSNLTFDPNAFTSGQAATEDQLAQVSDVANTGWDLTAQGADGTNVAPGDTVDLSNTDGNLVIAKNAVDGAQEDVTFNLADDITIGNNLTVQGDTVVEGDTYLGDNFSVVNNEAHYDGPVTEDTHVVNKQYVDQAGDAVTTLGMNFAGNEGADVHRDLGQTLGITGEASAAGTFSGINLKTVTDPASGAILLQMADAPQFGNVTINEGDSGRITGVTAGVDDTDAVNVGQLEDVSDVASRGWDLSAQGADTTNVAPGDTVDLSNTDGNLVIAKNAVDGTEEAVTFNLSDDVTIGNSLTINNGPVLNDNGIDMGGDTITNLGDPVNGGDAVNLDYFDQNRAHYYSVNDNGVQGGNYDNDGATGVNAIAAGVDASAAGDGAIAMGDGATADDADSVALGSNSITAPMVATTEMVIGGETFAVAGTPVGTVSVGAAGAERTITNVAAGRVDANSTDAINGSQLYATHEVIENLSDEVEAGLTHYYSVNDGGTQGGNYANDGATGVNAIAAGVDATATGEGAIAMGEGATADDANSVALGAGAVTEQAVATADITIGGQTYAFAGAAPVGTLSVGAAGAERTITNVAAGRISADSTDAINGSQLHATNQAVEAVDDRVTNVEGDVSDLGDRVTNVEGDVSNISNDLAQLGDQAVKYDTNDDGSVNYDSITLEGDEGTTITNLADGDVSENSTDAVNGSQLWEVQNQINNIEVSETKYFKANSDAADARAEGAESVAMGPESVASGDNSVAAGNGARAESEGGVALGAGSVASREGMNGQQEAFSNEQVASTQGAVSVGSEGGERQITNVAGGTEATDAVNVRQLGAVEAASVNYDRRDDGSVDYSSVTLGQEGTPTQIHNVAAGEAPTDAANVGQLQQLNQNFNREISGIHNRIDDVEDDANAGTAAALAAASIPQAYLAGKGMISAGAGTYNGESAAAVGLSRLSDNGRWVLKLNATGDSQGNFGAGIGAGFHW</sequence>
<feature type="domain" description="Trimeric autotransporter adhesin YadA-like C-terminal membrane anchor" evidence="12">
    <location>
        <begin position="3961"/>
        <end position="4021"/>
    </location>
</feature>
<keyword evidence="5" id="KW-1134">Transmembrane beta strand</keyword>
<feature type="domain" description="Trimeric autotransporter adhesin YadA-like head" evidence="13">
    <location>
        <begin position="740"/>
        <end position="765"/>
    </location>
</feature>
<feature type="domain" description="Trimeric autotransporter adhesin YadA-like stalk" evidence="14">
    <location>
        <begin position="955"/>
        <end position="996"/>
    </location>
</feature>
<feature type="domain" description="Trimeric autotransporter adhesin YadA-like head" evidence="13">
    <location>
        <begin position="2584"/>
        <end position="2610"/>
    </location>
</feature>
<feature type="domain" description="Trimeric autotransporter adhesin YadA-like stalk" evidence="14">
    <location>
        <begin position="3903"/>
        <end position="3941"/>
    </location>
</feature>
<dbReference type="PATRIC" id="fig|930169.3.peg.2124"/>
<feature type="domain" description="Trimeric autotransporter adhesin YadA-like head" evidence="13">
    <location>
        <begin position="377"/>
        <end position="402"/>
    </location>
</feature>
<feature type="domain" description="Trimeric autotransporter adhesin YadA-like head" evidence="13">
    <location>
        <begin position="1735"/>
        <end position="1761"/>
    </location>
</feature>
<dbReference type="CDD" id="cd12820">
    <property type="entry name" value="LbR_YadA-like"/>
    <property type="match status" value="9"/>
</dbReference>
<feature type="domain" description="Trimeric autotransporter adhesin YadA-like head" evidence="13">
    <location>
        <begin position="632"/>
        <end position="654"/>
    </location>
</feature>
<feature type="domain" description="Trimeric autotransporter adhesin YadA-like head" evidence="13">
    <location>
        <begin position="656"/>
        <end position="680"/>
    </location>
</feature>
<keyword evidence="4" id="KW-0813">Transport</keyword>
<evidence type="ECO:0000256" key="10">
    <source>
        <dbReference type="ARBA" id="ARBA00023237"/>
    </source>
</evidence>
<feature type="domain" description="Trimeric autotransporter adhesin YadA-like head" evidence="13">
    <location>
        <begin position="227"/>
        <end position="246"/>
    </location>
</feature>
<feature type="domain" description="Trimeric autotransporter adhesin YadA-like head" evidence="13">
    <location>
        <begin position="349"/>
        <end position="372"/>
    </location>
</feature>
<dbReference type="Gene3D" id="6.20.50.100">
    <property type="match status" value="6"/>
</dbReference>
<dbReference type="Gene3D" id="1.20.5.170">
    <property type="match status" value="2"/>
</dbReference>
<feature type="domain" description="Trimeric autotransporter adhesin YadA-like head" evidence="13">
    <location>
        <begin position="999"/>
        <end position="1025"/>
    </location>
</feature>
<feature type="domain" description="Trimeric autotransporter adhesin YadA-like head" evidence="13">
    <location>
        <begin position="580"/>
        <end position="604"/>
    </location>
</feature>
<feature type="domain" description="Trimeric autotransporter adhesin YadA-like stalk" evidence="14">
    <location>
        <begin position="2836"/>
        <end position="2866"/>
    </location>
</feature>
<reference evidence="15 16" key="1">
    <citation type="journal article" date="2012" name="J. Bacteriol.">
        <title>Complete genome sequence of Alcanivorax dieselolei type strain B5.</title>
        <authorList>
            <person name="Lai Q."/>
            <person name="Li W."/>
            <person name="Shao Z."/>
        </authorList>
    </citation>
    <scope>NUCLEOTIDE SEQUENCE [LARGE SCALE GENOMIC DNA]</scope>
    <source>
        <strain evidence="16">DSM 16502 / CGMCC 1.3690 / B-5</strain>
    </source>
</reference>